<reference evidence="3" key="1">
    <citation type="journal article" date="2023" name="bioRxiv">
        <title>Scaffold-level genome assemblies of two parasitoid biocontrol wasps reveal the parthenogenesis mechanism and an associated novel virus.</title>
        <authorList>
            <person name="Inwood S."/>
            <person name="Skelly J."/>
            <person name="Guhlin J."/>
            <person name="Harrop T."/>
            <person name="Goldson S."/>
            <person name="Dearden P."/>
        </authorList>
    </citation>
    <scope>NUCLEOTIDE SEQUENCE</scope>
    <source>
        <strain evidence="3">Lincoln</strain>
        <tissue evidence="3">Whole body</tissue>
    </source>
</reference>
<organism evidence="3 4">
    <name type="scientific">Microctonus hyperodae</name>
    <name type="common">Parasitoid wasp</name>
    <dbReference type="NCBI Taxonomy" id="165561"/>
    <lineage>
        <taxon>Eukaryota</taxon>
        <taxon>Metazoa</taxon>
        <taxon>Ecdysozoa</taxon>
        <taxon>Arthropoda</taxon>
        <taxon>Hexapoda</taxon>
        <taxon>Insecta</taxon>
        <taxon>Pterygota</taxon>
        <taxon>Neoptera</taxon>
        <taxon>Endopterygota</taxon>
        <taxon>Hymenoptera</taxon>
        <taxon>Apocrita</taxon>
        <taxon>Ichneumonoidea</taxon>
        <taxon>Braconidae</taxon>
        <taxon>Euphorinae</taxon>
        <taxon>Microctonus</taxon>
    </lineage>
</organism>
<evidence type="ECO:0000313" key="3">
    <source>
        <dbReference type="EMBL" id="KAK0180157.1"/>
    </source>
</evidence>
<feature type="domain" description="K Homology" evidence="2">
    <location>
        <begin position="64"/>
        <end position="133"/>
    </location>
</feature>
<dbReference type="PROSITE" id="PS50084">
    <property type="entry name" value="KH_TYPE_1"/>
    <property type="match status" value="1"/>
</dbReference>
<sequence length="350" mass="40409">MDILEPELIWVDGRCYRFCDNTVWSSEQSNVPYQEDYYQPQYEDIMDDEACDGDEMQIDLTNNGSFKHLCYVPKAFYGFIIGYKGSIKKKIETETNTSITVPKINSNHEKIEIVGKSRASVISCRRRIDLLVESSRNKIRFTHFISIPLNTETIIRNFENFKSSVLNYGQHELEGITDDIFVSSKKLHLTIGMLRLLNEKERHEAAEALSSCVKNIIQPILLKTPNPVTIKIQGLNYMNDDPSNISVLYGEVLENDTLQEIANKTFEYFIQKGLMTVLHSEKVKLHMTLMKSSRNINKDQRKTTFNASKILKDFKNYEFGETILKTINISERETIAADGYYNMLTNINFS</sequence>
<dbReference type="Pfam" id="PF00013">
    <property type="entry name" value="KH_1"/>
    <property type="match status" value="1"/>
</dbReference>
<dbReference type="GO" id="GO:0006307">
    <property type="term" value="P:DNA alkylation repair"/>
    <property type="evidence" value="ECO:0007669"/>
    <property type="project" value="InterPro"/>
</dbReference>
<dbReference type="SUPFAM" id="SSF54791">
    <property type="entry name" value="Eukaryotic type KH-domain (KH-domain type I)"/>
    <property type="match status" value="1"/>
</dbReference>
<protein>
    <recommendedName>
        <fullName evidence="2">K Homology domain-containing protein</fullName>
    </recommendedName>
</protein>
<evidence type="ECO:0000256" key="1">
    <source>
        <dbReference type="PROSITE-ProRule" id="PRU00117"/>
    </source>
</evidence>
<dbReference type="GO" id="GO:0003723">
    <property type="term" value="F:RNA binding"/>
    <property type="evidence" value="ECO:0007669"/>
    <property type="project" value="UniProtKB-UniRule"/>
</dbReference>
<name>A0AA39G276_MICHY</name>
<accession>A0AA39G276</accession>
<dbReference type="InterPro" id="IPR036612">
    <property type="entry name" value="KH_dom_type_1_sf"/>
</dbReference>
<dbReference type="InterPro" id="IPR009097">
    <property type="entry name" value="Cyclic_Pdiesterase"/>
</dbReference>
<dbReference type="GO" id="GO:0006355">
    <property type="term" value="P:regulation of DNA-templated transcription"/>
    <property type="evidence" value="ECO:0007669"/>
    <property type="project" value="TreeGrafter"/>
</dbReference>
<dbReference type="EMBL" id="JAQQBR010000003">
    <property type="protein sequence ID" value="KAK0180157.1"/>
    <property type="molecule type" value="Genomic_DNA"/>
</dbReference>
<proteinExistence type="predicted"/>
<dbReference type="InterPro" id="IPR047538">
    <property type="entry name" value="KH-I_ASCC1"/>
</dbReference>
<dbReference type="CDD" id="cd22419">
    <property type="entry name" value="KH-I_ASCC1"/>
    <property type="match status" value="1"/>
</dbReference>
<dbReference type="Proteomes" id="UP001168972">
    <property type="component" value="Unassembled WGS sequence"/>
</dbReference>
<dbReference type="InterPro" id="IPR004087">
    <property type="entry name" value="KH_dom"/>
</dbReference>
<reference evidence="3" key="2">
    <citation type="submission" date="2023-03" db="EMBL/GenBank/DDBJ databases">
        <authorList>
            <person name="Inwood S.N."/>
            <person name="Skelly J.G."/>
            <person name="Guhlin J."/>
            <person name="Harrop T.W.R."/>
            <person name="Goldson S.G."/>
            <person name="Dearden P.K."/>
        </authorList>
    </citation>
    <scope>NUCLEOTIDE SEQUENCE</scope>
    <source>
        <strain evidence="3">Lincoln</strain>
        <tissue evidence="3">Whole body</tissue>
    </source>
</reference>
<dbReference type="Gene3D" id="3.30.1370.10">
    <property type="entry name" value="K Homology domain, type 1"/>
    <property type="match status" value="1"/>
</dbReference>
<dbReference type="Gene3D" id="3.90.1140.10">
    <property type="entry name" value="Cyclic phosphodiesterase"/>
    <property type="match status" value="1"/>
</dbReference>
<dbReference type="InterPro" id="IPR019510">
    <property type="entry name" value="AKAP7-like_phosphoesterase"/>
</dbReference>
<dbReference type="GO" id="GO:0005634">
    <property type="term" value="C:nucleus"/>
    <property type="evidence" value="ECO:0007669"/>
    <property type="project" value="TreeGrafter"/>
</dbReference>
<dbReference type="Pfam" id="PF10469">
    <property type="entry name" value="AKAP7_NLS"/>
    <property type="match status" value="1"/>
</dbReference>
<dbReference type="SMART" id="SM00322">
    <property type="entry name" value="KH"/>
    <property type="match status" value="1"/>
</dbReference>
<dbReference type="PANTHER" id="PTHR13360:SF1">
    <property type="entry name" value="ACTIVATING SIGNAL COINTEGRATOR 1 COMPLEX SUBUNIT 1"/>
    <property type="match status" value="1"/>
</dbReference>
<dbReference type="InterPro" id="IPR004088">
    <property type="entry name" value="KH_dom_type_1"/>
</dbReference>
<evidence type="ECO:0000313" key="4">
    <source>
        <dbReference type="Proteomes" id="UP001168972"/>
    </source>
</evidence>
<dbReference type="InterPro" id="IPR009210">
    <property type="entry name" value="ASCC1"/>
</dbReference>
<evidence type="ECO:0000259" key="2">
    <source>
        <dbReference type="SMART" id="SM00322"/>
    </source>
</evidence>
<keyword evidence="4" id="KW-1185">Reference proteome</keyword>
<comment type="caution">
    <text evidence="3">The sequence shown here is derived from an EMBL/GenBank/DDBJ whole genome shotgun (WGS) entry which is preliminary data.</text>
</comment>
<dbReference type="SUPFAM" id="SSF55144">
    <property type="entry name" value="LigT-like"/>
    <property type="match status" value="1"/>
</dbReference>
<gene>
    <name evidence="3" type="ORF">PV327_005826</name>
</gene>
<dbReference type="PIRSF" id="PIRSF027019">
    <property type="entry name" value="Euk_LigT"/>
    <property type="match status" value="1"/>
</dbReference>
<dbReference type="PANTHER" id="PTHR13360">
    <property type="entry name" value="ACTIVATING SIGNAL COINTEGRATOR 1 COMPLEX SUBUNIT 1"/>
    <property type="match status" value="1"/>
</dbReference>
<dbReference type="AlphaFoldDB" id="A0AA39G276"/>
<keyword evidence="1" id="KW-0694">RNA-binding</keyword>